<dbReference type="Pfam" id="PF01464">
    <property type="entry name" value="SLT"/>
    <property type="match status" value="1"/>
</dbReference>
<evidence type="ECO:0000256" key="1">
    <source>
        <dbReference type="SAM" id="MobiDB-lite"/>
    </source>
</evidence>
<comment type="caution">
    <text evidence="3">The sequence shown here is derived from an EMBL/GenBank/DDBJ whole genome shotgun (WGS) entry which is preliminary data.</text>
</comment>
<feature type="domain" description="Transglycosylase SLT" evidence="2">
    <location>
        <begin position="30"/>
        <end position="146"/>
    </location>
</feature>
<dbReference type="Proteomes" id="UP000077763">
    <property type="component" value="Unassembled WGS sequence"/>
</dbReference>
<feature type="compositionally biased region" description="Polar residues" evidence="1">
    <location>
        <begin position="8"/>
        <end position="21"/>
    </location>
</feature>
<sequence>MESLAADSIQTNGNSQHTATSNTKLQHTLWWQIARRHRIDPYILYAVALTESRKNGEQNRVMPWPWAINNAGNAFIPNSQQEAETLLNEMLDQGKRNIDVGIMQVNLRWHGHRVAKPEQLLIPSTNLEIGASLLSEAIQSVPDNLAHGIGRYYSWKNEPAAIQYGQKVIALANQIRAIL</sequence>
<protein>
    <submittedName>
        <fullName evidence="3">Transglycosylase</fullName>
    </submittedName>
</protein>
<dbReference type="InterPro" id="IPR023346">
    <property type="entry name" value="Lysozyme-like_dom_sf"/>
</dbReference>
<reference evidence="3 4" key="1">
    <citation type="submission" date="2016-03" db="EMBL/GenBank/DDBJ databases">
        <authorList>
            <person name="Ploux O."/>
        </authorList>
    </citation>
    <scope>NUCLEOTIDE SEQUENCE [LARGE SCALE GENOMIC DNA]</scope>
    <source>
        <strain evidence="3 4">R-45371</strain>
    </source>
</reference>
<dbReference type="SUPFAM" id="SSF53955">
    <property type="entry name" value="Lysozyme-like"/>
    <property type="match status" value="1"/>
</dbReference>
<name>A0A177MNT6_METMH</name>
<evidence type="ECO:0000259" key="2">
    <source>
        <dbReference type="Pfam" id="PF01464"/>
    </source>
</evidence>
<dbReference type="EMBL" id="LUUH01000030">
    <property type="protein sequence ID" value="OAI07054.1"/>
    <property type="molecule type" value="Genomic_DNA"/>
</dbReference>
<evidence type="ECO:0000313" key="3">
    <source>
        <dbReference type="EMBL" id="OAI07054.1"/>
    </source>
</evidence>
<gene>
    <name evidence="3" type="ORF">A1353_08355</name>
</gene>
<organism evidence="3 4">
    <name type="scientific">Methylomonas methanica</name>
    <dbReference type="NCBI Taxonomy" id="421"/>
    <lineage>
        <taxon>Bacteria</taxon>
        <taxon>Pseudomonadati</taxon>
        <taxon>Pseudomonadota</taxon>
        <taxon>Gammaproteobacteria</taxon>
        <taxon>Methylococcales</taxon>
        <taxon>Methylococcaceae</taxon>
        <taxon>Methylomonas</taxon>
    </lineage>
</organism>
<feature type="region of interest" description="Disordered" evidence="1">
    <location>
        <begin position="1"/>
        <end position="21"/>
    </location>
</feature>
<dbReference type="Gene3D" id="1.10.530.10">
    <property type="match status" value="1"/>
</dbReference>
<accession>A0A177MNT6</accession>
<dbReference type="InterPro" id="IPR008258">
    <property type="entry name" value="Transglycosylase_SLT_dom_1"/>
</dbReference>
<proteinExistence type="predicted"/>
<evidence type="ECO:0000313" key="4">
    <source>
        <dbReference type="Proteomes" id="UP000077763"/>
    </source>
</evidence>
<dbReference type="AlphaFoldDB" id="A0A177MNT6"/>